<sequence length="220" mass="24320">MRRGKDHAIPDVIITCFCEVVDRRGDRIAETNFGKRLFKKWGHEGILTAFIALSALASADQSSHQTIQHGHAAPVHTSIHKPHGVHHASVVSQPAADPSDVHNHYHADHKAHCCCPCSSSCPSPRSLSSRLSPSSRCVQASSIPPRPCSLSPSYTFEFSIQGGEKRRFSEFHQEETDKDFDNIQNIAVECKIAPIEAINMDHSYAFSFDIVVAKAKNDRL</sequence>
<dbReference type="Proteomes" id="UP000675881">
    <property type="component" value="Unassembled WGS sequence"/>
</dbReference>
<name>A0A817FBB8_LEPSM</name>
<gene>
    <name evidence="2" type="ORF">LSAA_79</name>
</gene>
<protein>
    <submittedName>
        <fullName evidence="2">(salmon louse) hypothetical protein</fullName>
    </submittedName>
</protein>
<keyword evidence="3" id="KW-1185">Reference proteome</keyword>
<feature type="region of interest" description="Disordered" evidence="1">
    <location>
        <begin position="82"/>
        <end position="103"/>
    </location>
</feature>
<dbReference type="EMBL" id="CAJNVT010000013">
    <property type="protein sequence ID" value="CAF2741676.1"/>
    <property type="molecule type" value="Genomic_DNA"/>
</dbReference>
<accession>A0A817FBB8</accession>
<organism evidence="2 3">
    <name type="scientific">Lepeophtheirus salmonis</name>
    <name type="common">Salmon louse</name>
    <name type="synonym">Caligus salmonis</name>
    <dbReference type="NCBI Taxonomy" id="72036"/>
    <lineage>
        <taxon>Eukaryota</taxon>
        <taxon>Metazoa</taxon>
        <taxon>Ecdysozoa</taxon>
        <taxon>Arthropoda</taxon>
        <taxon>Crustacea</taxon>
        <taxon>Multicrustacea</taxon>
        <taxon>Hexanauplia</taxon>
        <taxon>Copepoda</taxon>
        <taxon>Siphonostomatoida</taxon>
        <taxon>Caligidae</taxon>
        <taxon>Lepeophtheirus</taxon>
    </lineage>
</organism>
<evidence type="ECO:0000313" key="2">
    <source>
        <dbReference type="EMBL" id="CAF2741676.1"/>
    </source>
</evidence>
<evidence type="ECO:0000256" key="1">
    <source>
        <dbReference type="SAM" id="MobiDB-lite"/>
    </source>
</evidence>
<dbReference type="AlphaFoldDB" id="A0A817FBB8"/>
<proteinExistence type="predicted"/>
<evidence type="ECO:0000313" key="3">
    <source>
        <dbReference type="Proteomes" id="UP000675881"/>
    </source>
</evidence>
<reference evidence="2" key="1">
    <citation type="submission" date="2021-02" db="EMBL/GenBank/DDBJ databases">
        <authorList>
            <person name="Bekaert M."/>
        </authorList>
    </citation>
    <scope>NUCLEOTIDE SEQUENCE</scope>
    <source>
        <strain evidence="2">IoA-00</strain>
    </source>
</reference>
<comment type="caution">
    <text evidence="2">The sequence shown here is derived from an EMBL/GenBank/DDBJ whole genome shotgun (WGS) entry which is preliminary data.</text>
</comment>